<name>A0A2U3DUB0_PURLI</name>
<proteinExistence type="inferred from homology"/>
<reference evidence="2 3" key="1">
    <citation type="journal article" date="2016" name="Front. Microbiol.">
        <title>Genome and transcriptome sequences reveal the specific parasitism of the nematophagous Purpureocillium lilacinum 36-1.</title>
        <authorList>
            <person name="Xie J."/>
            <person name="Li S."/>
            <person name="Mo C."/>
            <person name="Xiao X."/>
            <person name="Peng D."/>
            <person name="Wang G."/>
            <person name="Xiao Y."/>
        </authorList>
    </citation>
    <scope>NUCLEOTIDE SEQUENCE [LARGE SCALE GENOMIC DNA]</scope>
    <source>
        <strain evidence="2 3">36-1</strain>
    </source>
</reference>
<dbReference type="EMBL" id="LCWV01000029">
    <property type="protein sequence ID" value="PWI65845.1"/>
    <property type="molecule type" value="Genomic_DNA"/>
</dbReference>
<dbReference type="PANTHER" id="PTHR43832">
    <property type="match status" value="1"/>
</dbReference>
<protein>
    <recommendedName>
        <fullName evidence="4">Methyltransferase domain-containing protein</fullName>
    </recommendedName>
</protein>
<dbReference type="AlphaFoldDB" id="A0A2U3DUB0"/>
<dbReference type="InterPro" id="IPR029063">
    <property type="entry name" value="SAM-dependent_MTases_sf"/>
</dbReference>
<evidence type="ECO:0000313" key="2">
    <source>
        <dbReference type="EMBL" id="PWI65845.1"/>
    </source>
</evidence>
<organism evidence="2 3">
    <name type="scientific">Purpureocillium lilacinum</name>
    <name type="common">Paecilomyces lilacinus</name>
    <dbReference type="NCBI Taxonomy" id="33203"/>
    <lineage>
        <taxon>Eukaryota</taxon>
        <taxon>Fungi</taxon>
        <taxon>Dikarya</taxon>
        <taxon>Ascomycota</taxon>
        <taxon>Pezizomycotina</taxon>
        <taxon>Sordariomycetes</taxon>
        <taxon>Hypocreomycetidae</taxon>
        <taxon>Hypocreales</taxon>
        <taxon>Ophiocordycipitaceae</taxon>
        <taxon>Purpureocillium</taxon>
    </lineage>
</organism>
<dbReference type="CDD" id="cd02440">
    <property type="entry name" value="AdoMet_MTases"/>
    <property type="match status" value="1"/>
</dbReference>
<accession>A0A2U3DUB0</accession>
<sequence>MDYDWVIDAGYVPESIVRFGTRQIQKAQEAKISKKSFAEAMSERLDYVASLRSQPIAVETTTANEQQYEVDTGVFAAFLGPRMKYSCSLFPTGKETLAEAETAMLKEYATKAELQNGMTILDLGTQREKVVADAAKRNLENVEVITGDIATYEFGPAQFDRVVSVELFEHMKNYELLMAKVASSLKVGGKLFVQILCHHSTPYDFDDGWMARYFFAGGTMPSADLLLYFQRDLQIEKQWWVSGLHYSRTLQVRTPIR</sequence>
<evidence type="ECO:0000256" key="1">
    <source>
        <dbReference type="ARBA" id="ARBA00010815"/>
    </source>
</evidence>
<comment type="caution">
    <text evidence="2">The sequence shown here is derived from an EMBL/GenBank/DDBJ whole genome shotgun (WGS) entry which is preliminary data.</text>
</comment>
<gene>
    <name evidence="2" type="ORF">PCL_05573</name>
</gene>
<dbReference type="Pfam" id="PF02353">
    <property type="entry name" value="CMAS"/>
    <property type="match status" value="2"/>
</dbReference>
<evidence type="ECO:0008006" key="4">
    <source>
        <dbReference type="Google" id="ProtNLM"/>
    </source>
</evidence>
<dbReference type="Gene3D" id="3.40.50.150">
    <property type="entry name" value="Vaccinia Virus protein VP39"/>
    <property type="match status" value="2"/>
</dbReference>
<dbReference type="Proteomes" id="UP000245956">
    <property type="component" value="Unassembled WGS sequence"/>
</dbReference>
<comment type="similarity">
    <text evidence="1">Belongs to the CFA/CMAS family.</text>
</comment>
<dbReference type="PANTHER" id="PTHR43832:SF1">
    <property type="entry name" value="S-ADENOSYL-L-METHIONINE-DEPENDENT METHYLTRANSFERASES SUPERFAMILY PROTEIN"/>
    <property type="match status" value="1"/>
</dbReference>
<evidence type="ECO:0000313" key="3">
    <source>
        <dbReference type="Proteomes" id="UP000245956"/>
    </source>
</evidence>
<dbReference type="SUPFAM" id="SSF53335">
    <property type="entry name" value="S-adenosyl-L-methionine-dependent methyltransferases"/>
    <property type="match status" value="1"/>
</dbReference>